<dbReference type="EMBL" id="JBDKXB010000004">
    <property type="protein sequence ID" value="MEY6431774.1"/>
    <property type="molecule type" value="Genomic_DNA"/>
</dbReference>
<keyword evidence="2 9" id="KW-0813">Transport</keyword>
<evidence type="ECO:0000256" key="3">
    <source>
        <dbReference type="ARBA" id="ARBA00022475"/>
    </source>
</evidence>
<evidence type="ECO:0000256" key="1">
    <source>
        <dbReference type="ARBA" id="ARBA00004167"/>
    </source>
</evidence>
<dbReference type="RefSeq" id="WP_369666156.1">
    <property type="nucleotide sequence ID" value="NZ_JBDKXB010000004.1"/>
</dbReference>
<proteinExistence type="inferred from homology"/>
<keyword evidence="3 9" id="KW-1003">Cell membrane</keyword>
<sequence>MFDISFFELLIIMVVALIVIGPERLPRVARHAGRWVGRARRSLTRIKEEIDRELRAEELKEILRKQGDAKALERLLDPPAKPGQTEARERTAGGGDAALPKDDTGRDRRGDS</sequence>
<dbReference type="Pfam" id="PF02416">
    <property type="entry name" value="TatA_B_E"/>
    <property type="match status" value="1"/>
</dbReference>
<feature type="region of interest" description="Disordered" evidence="10">
    <location>
        <begin position="70"/>
        <end position="112"/>
    </location>
</feature>
<evidence type="ECO:0000256" key="10">
    <source>
        <dbReference type="SAM" id="MobiDB-lite"/>
    </source>
</evidence>
<dbReference type="HAMAP" id="MF_00237">
    <property type="entry name" value="TatB"/>
    <property type="match status" value="1"/>
</dbReference>
<dbReference type="PANTHER" id="PTHR33162">
    <property type="entry name" value="SEC-INDEPENDENT PROTEIN TRANSLOCASE PROTEIN TATA, CHLOROPLASTIC"/>
    <property type="match status" value="1"/>
</dbReference>
<evidence type="ECO:0000256" key="4">
    <source>
        <dbReference type="ARBA" id="ARBA00022692"/>
    </source>
</evidence>
<keyword evidence="5 9" id="KW-0653">Protein transport</keyword>
<comment type="subcellular location">
    <subcellularLocation>
        <location evidence="9">Cell membrane</location>
        <topology evidence="9">Single-pass membrane protein</topology>
    </subcellularLocation>
    <subcellularLocation>
        <location evidence="1">Membrane</location>
        <topology evidence="1">Single-pass membrane protein</topology>
    </subcellularLocation>
</comment>
<evidence type="ECO:0000256" key="6">
    <source>
        <dbReference type="ARBA" id="ARBA00022989"/>
    </source>
</evidence>
<keyword evidence="13" id="KW-1185">Reference proteome</keyword>
<dbReference type="InterPro" id="IPR018448">
    <property type="entry name" value="TatB"/>
</dbReference>
<keyword evidence="7 9" id="KW-0811">Translocation</keyword>
<reference evidence="12 13" key="1">
    <citation type="submission" date="2024-05" db="EMBL/GenBank/DDBJ databases">
        <title>Genome Sequence and Characterization of the New Strain Purple Sulfur Bacterium of Genus Thioalkalicoccus.</title>
        <authorList>
            <person name="Bryantseva I.A."/>
            <person name="Kyndt J.A."/>
            <person name="Imhoff J.F."/>
        </authorList>
    </citation>
    <scope>NUCLEOTIDE SEQUENCE [LARGE SCALE GENOMIC DNA]</scope>
    <source>
        <strain evidence="12 13">Um2</strain>
    </source>
</reference>
<organism evidence="12 13">
    <name type="scientific">Thioalkalicoccus limnaeus</name>
    <dbReference type="NCBI Taxonomy" id="120681"/>
    <lineage>
        <taxon>Bacteria</taxon>
        <taxon>Pseudomonadati</taxon>
        <taxon>Pseudomonadota</taxon>
        <taxon>Gammaproteobacteria</taxon>
        <taxon>Chromatiales</taxon>
        <taxon>Chromatiaceae</taxon>
        <taxon>Thioalkalicoccus</taxon>
    </lineage>
</organism>
<evidence type="ECO:0000256" key="5">
    <source>
        <dbReference type="ARBA" id="ARBA00022927"/>
    </source>
</evidence>
<comment type="caution">
    <text evidence="12">The sequence shown here is derived from an EMBL/GenBank/DDBJ whole genome shotgun (WGS) entry which is preliminary data.</text>
</comment>
<name>A0ABV4BBC5_9GAMM</name>
<feature type="transmembrane region" description="Helical" evidence="11">
    <location>
        <begin position="6"/>
        <end position="25"/>
    </location>
</feature>
<comment type="similarity">
    <text evidence="9">Belongs to the TatB family.</text>
</comment>
<dbReference type="InterPro" id="IPR003369">
    <property type="entry name" value="TatA/B/E"/>
</dbReference>
<dbReference type="Gene3D" id="1.20.5.3310">
    <property type="match status" value="1"/>
</dbReference>
<feature type="compositionally biased region" description="Basic and acidic residues" evidence="10">
    <location>
        <begin position="99"/>
        <end position="112"/>
    </location>
</feature>
<evidence type="ECO:0000256" key="8">
    <source>
        <dbReference type="ARBA" id="ARBA00023136"/>
    </source>
</evidence>
<gene>
    <name evidence="9 12" type="primary">tatB</name>
    <name evidence="12" type="ORF">ABC977_05050</name>
</gene>
<dbReference type="Proteomes" id="UP001564408">
    <property type="component" value="Unassembled WGS sequence"/>
</dbReference>
<keyword evidence="8 9" id="KW-0472">Membrane</keyword>
<protein>
    <recommendedName>
        <fullName evidence="9">Sec-independent protein translocase protein TatB</fullName>
    </recommendedName>
</protein>
<dbReference type="PANTHER" id="PTHR33162:SF1">
    <property type="entry name" value="SEC-INDEPENDENT PROTEIN TRANSLOCASE PROTEIN TATA, CHLOROPLASTIC"/>
    <property type="match status" value="1"/>
</dbReference>
<dbReference type="PRINTS" id="PR01506">
    <property type="entry name" value="TATBPROTEIN"/>
</dbReference>
<accession>A0ABV4BBC5</accession>
<keyword evidence="4 9" id="KW-0812">Transmembrane</keyword>
<evidence type="ECO:0000313" key="12">
    <source>
        <dbReference type="EMBL" id="MEY6431774.1"/>
    </source>
</evidence>
<evidence type="ECO:0000256" key="11">
    <source>
        <dbReference type="SAM" id="Phobius"/>
    </source>
</evidence>
<comment type="function">
    <text evidence="9">Part of the twin-arginine translocation (Tat) system that transports large folded proteins containing a characteristic twin-arginine motif in their signal peptide across membranes. Together with TatC, TatB is part of a receptor directly interacting with Tat signal peptides. TatB may form an oligomeric binding site that transiently accommodates folded Tat precursor proteins before their translocation.</text>
</comment>
<evidence type="ECO:0000313" key="13">
    <source>
        <dbReference type="Proteomes" id="UP001564408"/>
    </source>
</evidence>
<keyword evidence="6 9" id="KW-1133">Transmembrane helix</keyword>
<evidence type="ECO:0000256" key="7">
    <source>
        <dbReference type="ARBA" id="ARBA00023010"/>
    </source>
</evidence>
<evidence type="ECO:0000256" key="9">
    <source>
        <dbReference type="HAMAP-Rule" id="MF_00237"/>
    </source>
</evidence>
<dbReference type="NCBIfam" id="TIGR01410">
    <property type="entry name" value="tatB"/>
    <property type="match status" value="1"/>
</dbReference>
<evidence type="ECO:0000256" key="2">
    <source>
        <dbReference type="ARBA" id="ARBA00022448"/>
    </source>
</evidence>
<comment type="subunit">
    <text evidence="9">The Tat system comprises two distinct complexes: a TatABC complex, containing multiple copies of TatA, TatB and TatC subunits, and a separate TatA complex, containing only TatA subunits. Substrates initially bind to the TatABC complex, which probably triggers association of the separate TatA complex to form the active translocon.</text>
</comment>